<dbReference type="Pfam" id="PF00563">
    <property type="entry name" value="EAL"/>
    <property type="match status" value="1"/>
</dbReference>
<dbReference type="RefSeq" id="WP_124947322.1">
    <property type="nucleotide sequence ID" value="NZ_BHVT01000073.1"/>
</dbReference>
<proteinExistence type="predicted"/>
<sequence>MQDQAFIGRQAILDKQQKIVAYELLFRHSGTATTAEITDDVHAGTRVIANAFGNMGSQWVLGDKFAFINIATPMLESEFLELLPARQVVLEILETVLPTPELIQRCKELRAMDFRLALDDYEHTPEMTPFLDVVDFVKLDIQKLGPVKTAETVKILKNYPVKLVAEKVETHGEFKGCKNLDFDFYQGYYFAHPETLTAKIINPAHANVLQLLNQVRKNEDIKDIELAFKRDVALSFKLLRYINSVGFGLSCEIQSIKHAVSILGYQQLYRWLTLLLVTAGTSESTPPALMKTAVTRGRLTELLGQDHLDKNDRDNLFIVGVFSLLDAMLEMPMESVLDKLSLPENIADALLTRQGIYGPFLELTEACEGTDVDRIESLAEALQLEPDAVNKAHFEALAWVETLGI</sequence>
<dbReference type="EMBL" id="SMCO01000001">
    <property type="protein sequence ID" value="TCV90792.1"/>
    <property type="molecule type" value="Genomic_DNA"/>
</dbReference>
<dbReference type="Gene3D" id="1.10.3210.10">
    <property type="entry name" value="Hypothetical protein af1432"/>
    <property type="match status" value="1"/>
</dbReference>
<dbReference type="PROSITE" id="PS51833">
    <property type="entry name" value="HDOD"/>
    <property type="match status" value="1"/>
</dbReference>
<dbReference type="Pfam" id="PF08668">
    <property type="entry name" value="HDOD"/>
    <property type="match status" value="1"/>
</dbReference>
<comment type="caution">
    <text evidence="3">The sequence shown here is derived from an EMBL/GenBank/DDBJ whole genome shotgun (WGS) entry which is preliminary data.</text>
</comment>
<reference evidence="3 4" key="1">
    <citation type="submission" date="2019-03" db="EMBL/GenBank/DDBJ databases">
        <title>Genomic Encyclopedia of Type Strains, Phase IV (KMG-IV): sequencing the most valuable type-strain genomes for metagenomic binning, comparative biology and taxonomic classification.</title>
        <authorList>
            <person name="Goeker M."/>
        </authorList>
    </citation>
    <scope>NUCLEOTIDE SEQUENCE [LARGE SCALE GENOMIC DNA]</scope>
    <source>
        <strain evidence="3 4">DSM 100309</strain>
    </source>
</reference>
<evidence type="ECO:0000313" key="4">
    <source>
        <dbReference type="Proteomes" id="UP000295367"/>
    </source>
</evidence>
<feature type="domain" description="EAL" evidence="1">
    <location>
        <begin position="1"/>
        <end position="207"/>
    </location>
</feature>
<dbReference type="PIRSF" id="PIRSF003180">
    <property type="entry name" value="DiGMPpdiest_YuxH"/>
    <property type="match status" value="1"/>
</dbReference>
<dbReference type="SMART" id="SM00052">
    <property type="entry name" value="EAL"/>
    <property type="match status" value="1"/>
</dbReference>
<dbReference type="InterPro" id="IPR001633">
    <property type="entry name" value="EAL_dom"/>
</dbReference>
<dbReference type="PANTHER" id="PTHR33525">
    <property type="match status" value="1"/>
</dbReference>
<accession>A0A4R3YFT4</accession>
<feature type="domain" description="HDOD" evidence="2">
    <location>
        <begin position="201"/>
        <end position="388"/>
    </location>
</feature>
<evidence type="ECO:0000259" key="2">
    <source>
        <dbReference type="PROSITE" id="PS51833"/>
    </source>
</evidence>
<dbReference type="InterPro" id="IPR035919">
    <property type="entry name" value="EAL_sf"/>
</dbReference>
<dbReference type="Gene3D" id="3.20.20.450">
    <property type="entry name" value="EAL domain"/>
    <property type="match status" value="1"/>
</dbReference>
<dbReference type="AlphaFoldDB" id="A0A4R3YFT4"/>
<dbReference type="InterPro" id="IPR052340">
    <property type="entry name" value="RNase_Y/CdgJ"/>
</dbReference>
<organism evidence="3 4">
    <name type="scientific">Sulfurirhabdus autotrophica</name>
    <dbReference type="NCBI Taxonomy" id="1706046"/>
    <lineage>
        <taxon>Bacteria</taxon>
        <taxon>Pseudomonadati</taxon>
        <taxon>Pseudomonadota</taxon>
        <taxon>Betaproteobacteria</taxon>
        <taxon>Nitrosomonadales</taxon>
        <taxon>Sulfuricellaceae</taxon>
        <taxon>Sulfurirhabdus</taxon>
    </lineage>
</organism>
<dbReference type="InterPro" id="IPR014408">
    <property type="entry name" value="dGMP_Pdiesterase_EAL/HD-GYP"/>
</dbReference>
<evidence type="ECO:0000259" key="1">
    <source>
        <dbReference type="PROSITE" id="PS50883"/>
    </source>
</evidence>
<keyword evidence="4" id="KW-1185">Reference proteome</keyword>
<dbReference type="PANTHER" id="PTHR33525:SF4">
    <property type="entry name" value="CYCLIC DI-GMP PHOSPHODIESTERASE CDGJ"/>
    <property type="match status" value="1"/>
</dbReference>
<gene>
    <name evidence="3" type="ORF">EDC63_101766</name>
</gene>
<dbReference type="InterPro" id="IPR013976">
    <property type="entry name" value="HDOD"/>
</dbReference>
<dbReference type="SUPFAM" id="SSF109604">
    <property type="entry name" value="HD-domain/PDEase-like"/>
    <property type="match status" value="1"/>
</dbReference>
<dbReference type="OrthoDB" id="9804751at2"/>
<dbReference type="SUPFAM" id="SSF141868">
    <property type="entry name" value="EAL domain-like"/>
    <property type="match status" value="1"/>
</dbReference>
<dbReference type="PROSITE" id="PS50883">
    <property type="entry name" value="EAL"/>
    <property type="match status" value="1"/>
</dbReference>
<name>A0A4R3YFT4_9PROT</name>
<protein>
    <submittedName>
        <fullName evidence="3">EAL and modified HD-GYP domain-containing signal transduction protein</fullName>
    </submittedName>
</protein>
<dbReference type="Proteomes" id="UP000295367">
    <property type="component" value="Unassembled WGS sequence"/>
</dbReference>
<evidence type="ECO:0000313" key="3">
    <source>
        <dbReference type="EMBL" id="TCV90792.1"/>
    </source>
</evidence>